<feature type="compositionally biased region" description="Polar residues" evidence="1">
    <location>
        <begin position="130"/>
        <end position="143"/>
    </location>
</feature>
<proteinExistence type="predicted"/>
<reference evidence="3" key="1">
    <citation type="submission" date="2017-01" db="EMBL/GenBank/DDBJ databases">
        <title>Comparative genomics of anhydrobiosis in the tardigrade Hypsibius dujardini.</title>
        <authorList>
            <person name="Yoshida Y."/>
            <person name="Koutsovoulos G."/>
            <person name="Laetsch D."/>
            <person name="Stevens L."/>
            <person name="Kumar S."/>
            <person name="Horikawa D."/>
            <person name="Ishino K."/>
            <person name="Komine S."/>
            <person name="Tomita M."/>
            <person name="Blaxter M."/>
            <person name="Arakawa K."/>
        </authorList>
    </citation>
    <scope>NUCLEOTIDE SEQUENCE [LARGE SCALE GENOMIC DNA]</scope>
    <source>
        <strain evidence="3">Z151</strain>
    </source>
</reference>
<name>A0A9X6N9L6_HYPEX</name>
<evidence type="ECO:0000313" key="2">
    <source>
        <dbReference type="EMBL" id="OWA50402.1"/>
    </source>
</evidence>
<dbReference type="OrthoDB" id="167578at2759"/>
<feature type="region of interest" description="Disordered" evidence="1">
    <location>
        <begin position="129"/>
        <end position="192"/>
    </location>
</feature>
<accession>A0A9X6N9L6</accession>
<feature type="compositionally biased region" description="Polar residues" evidence="1">
    <location>
        <begin position="61"/>
        <end position="78"/>
    </location>
</feature>
<dbReference type="AlphaFoldDB" id="A0A9X6N9L6"/>
<dbReference type="EMBL" id="MTYJ01000192">
    <property type="protein sequence ID" value="OWA50402.1"/>
    <property type="molecule type" value="Genomic_DNA"/>
</dbReference>
<keyword evidence="3" id="KW-1185">Reference proteome</keyword>
<evidence type="ECO:0000256" key="1">
    <source>
        <dbReference type="SAM" id="MobiDB-lite"/>
    </source>
</evidence>
<evidence type="ECO:0000313" key="3">
    <source>
        <dbReference type="Proteomes" id="UP000192578"/>
    </source>
</evidence>
<organism evidence="2 3">
    <name type="scientific">Hypsibius exemplaris</name>
    <name type="common">Freshwater tardigrade</name>
    <dbReference type="NCBI Taxonomy" id="2072580"/>
    <lineage>
        <taxon>Eukaryota</taxon>
        <taxon>Metazoa</taxon>
        <taxon>Ecdysozoa</taxon>
        <taxon>Tardigrada</taxon>
        <taxon>Eutardigrada</taxon>
        <taxon>Parachela</taxon>
        <taxon>Hypsibioidea</taxon>
        <taxon>Hypsibiidae</taxon>
        <taxon>Hypsibius</taxon>
    </lineage>
</organism>
<feature type="compositionally biased region" description="Polar residues" evidence="1">
    <location>
        <begin position="38"/>
        <end position="51"/>
    </location>
</feature>
<protein>
    <submittedName>
        <fullName evidence="2">Uncharacterized protein</fullName>
    </submittedName>
</protein>
<comment type="caution">
    <text evidence="2">The sequence shown here is derived from an EMBL/GenBank/DDBJ whole genome shotgun (WGS) entry which is preliminary data.</text>
</comment>
<feature type="region of interest" description="Disordered" evidence="1">
    <location>
        <begin position="34"/>
        <end position="81"/>
    </location>
</feature>
<gene>
    <name evidence="2" type="ORF">BV898_14921</name>
</gene>
<sequence>MFVILFPHSASPDNNFLNTSPLGTRNHIRMAAGFPVLSRNSPTADPNQSDVSEGEPGGSEGNTSDNISESEQTGSQEAGQLYQPKISAAKDLKNRSISIEDERTHAVPNMSWTGDDTLWNLPFRHKAEHNSSNAALSKSSDVIGNQAEKNSKEDALQEEILAINRQPEESSQLKDPQGPPESDKSGIGGGNV</sequence>
<dbReference type="Proteomes" id="UP000192578">
    <property type="component" value="Unassembled WGS sequence"/>
</dbReference>